<gene>
    <name evidence="1" type="ORF">A2961_01775</name>
</gene>
<evidence type="ECO:0000313" key="1">
    <source>
        <dbReference type="EMBL" id="OGM61278.1"/>
    </source>
</evidence>
<proteinExistence type="predicted"/>
<sequence>MPLVFYNKVLGFGKRKAVIKMQDKKNAIDHLKSHQKYPATKEEMVKECNELSDFSQEDKKWFMEKLPEGTYQSAEEVIKLLGLGQN</sequence>
<accession>A0A1F8BD67</accession>
<dbReference type="EMBL" id="MGHF01000044">
    <property type="protein sequence ID" value="OGM61278.1"/>
    <property type="molecule type" value="Genomic_DNA"/>
</dbReference>
<dbReference type="STRING" id="1802519.A2961_01775"/>
<protein>
    <recommendedName>
        <fullName evidence="3">DUF2795 domain-containing protein</fullName>
    </recommendedName>
</protein>
<comment type="caution">
    <text evidence="1">The sequence shown here is derived from an EMBL/GenBank/DDBJ whole genome shotgun (WGS) entry which is preliminary data.</text>
</comment>
<evidence type="ECO:0000313" key="2">
    <source>
        <dbReference type="Proteomes" id="UP000177082"/>
    </source>
</evidence>
<dbReference type="Proteomes" id="UP000177082">
    <property type="component" value="Unassembled WGS sequence"/>
</dbReference>
<reference evidence="1 2" key="1">
    <citation type="journal article" date="2016" name="Nat. Commun.">
        <title>Thousands of microbial genomes shed light on interconnected biogeochemical processes in an aquifer system.</title>
        <authorList>
            <person name="Anantharaman K."/>
            <person name="Brown C.T."/>
            <person name="Hug L.A."/>
            <person name="Sharon I."/>
            <person name="Castelle C.J."/>
            <person name="Probst A.J."/>
            <person name="Thomas B.C."/>
            <person name="Singh A."/>
            <person name="Wilkins M.J."/>
            <person name="Karaoz U."/>
            <person name="Brodie E.L."/>
            <person name="Williams K.H."/>
            <person name="Hubbard S.S."/>
            <person name="Banfield J.F."/>
        </authorList>
    </citation>
    <scope>NUCLEOTIDE SEQUENCE [LARGE SCALE GENOMIC DNA]</scope>
</reference>
<evidence type="ECO:0008006" key="3">
    <source>
        <dbReference type="Google" id="ProtNLM"/>
    </source>
</evidence>
<dbReference type="AlphaFoldDB" id="A0A1F8BD67"/>
<name>A0A1F8BD67_9BACT</name>
<organism evidence="1 2">
    <name type="scientific">Candidatus Woesebacteria bacterium RIFCSPLOWO2_01_FULL_39_21</name>
    <dbReference type="NCBI Taxonomy" id="1802519"/>
    <lineage>
        <taxon>Bacteria</taxon>
        <taxon>Candidatus Woeseibacteriota</taxon>
    </lineage>
</organism>